<dbReference type="Proteomes" id="UP000799423">
    <property type="component" value="Unassembled WGS sequence"/>
</dbReference>
<protein>
    <submittedName>
        <fullName evidence="1">Uncharacterized protein</fullName>
    </submittedName>
</protein>
<keyword evidence="2" id="KW-1185">Reference proteome</keyword>
<dbReference type="EMBL" id="MU006313">
    <property type="protein sequence ID" value="KAF2849148.1"/>
    <property type="molecule type" value="Genomic_DNA"/>
</dbReference>
<evidence type="ECO:0000313" key="1">
    <source>
        <dbReference type="EMBL" id="KAF2849148.1"/>
    </source>
</evidence>
<sequence length="348" mass="39742">MTSSPFLALPRELRDEVVGYLTLPAYVYTSSTTTDTDTFGRSRRGEKTYIDTRIYLPSRLPANILATCRQLRHECLDHHAHRLNSNATPISAYPSKKPMSAILAERLGTEFMEDAERACDDQVPRVTIEVGRRVRGAMGYAVPTRDELSPRFLALLPLMQRARKLRVDVWPDYEWWNGGPQPLTDKYGNLRASVPQVSNPNTVTVAIGRILEQLPYVEELMIDVLMQGSEGGRWDLPDRKWENIQPWLDTPITVRGQTLKKLTRRLTAFAKSSVPEPFYTQLETHKGAGPLWKVERKGDMLTPTLRSYCIEPEDLEYFASLVIEESFERIDRPSPDEPSIVSHESRKI</sequence>
<evidence type="ECO:0000313" key="2">
    <source>
        <dbReference type="Proteomes" id="UP000799423"/>
    </source>
</evidence>
<reference evidence="1" key="1">
    <citation type="submission" date="2020-01" db="EMBL/GenBank/DDBJ databases">
        <authorList>
            <consortium name="DOE Joint Genome Institute"/>
            <person name="Haridas S."/>
            <person name="Albert R."/>
            <person name="Binder M."/>
            <person name="Bloem J."/>
            <person name="Labutti K."/>
            <person name="Salamov A."/>
            <person name="Andreopoulos B."/>
            <person name="Baker S.E."/>
            <person name="Barry K."/>
            <person name="Bills G."/>
            <person name="Bluhm B.H."/>
            <person name="Cannon C."/>
            <person name="Castanera R."/>
            <person name="Culley D.E."/>
            <person name="Daum C."/>
            <person name="Ezra D."/>
            <person name="Gonzalez J.B."/>
            <person name="Henrissat B."/>
            <person name="Kuo A."/>
            <person name="Liang C."/>
            <person name="Lipzen A."/>
            <person name="Lutzoni F."/>
            <person name="Magnuson J."/>
            <person name="Mondo S."/>
            <person name="Nolan M."/>
            <person name="Ohm R."/>
            <person name="Pangilinan J."/>
            <person name="Park H.-J."/>
            <person name="Ramirez L."/>
            <person name="Alfaro M."/>
            <person name="Sun H."/>
            <person name="Tritt A."/>
            <person name="Yoshinaga Y."/>
            <person name="Zwiers L.-H."/>
            <person name="Turgeon B.G."/>
            <person name="Goodwin S.B."/>
            <person name="Spatafora J.W."/>
            <person name="Crous P.W."/>
            <person name="Grigoriev I.V."/>
        </authorList>
    </citation>
    <scope>NUCLEOTIDE SEQUENCE</scope>
    <source>
        <strain evidence="1">IPT5</strain>
    </source>
</reference>
<dbReference type="AlphaFoldDB" id="A0A6A7B494"/>
<organism evidence="1 2">
    <name type="scientific">Plenodomus tracheiphilus IPT5</name>
    <dbReference type="NCBI Taxonomy" id="1408161"/>
    <lineage>
        <taxon>Eukaryota</taxon>
        <taxon>Fungi</taxon>
        <taxon>Dikarya</taxon>
        <taxon>Ascomycota</taxon>
        <taxon>Pezizomycotina</taxon>
        <taxon>Dothideomycetes</taxon>
        <taxon>Pleosporomycetidae</taxon>
        <taxon>Pleosporales</taxon>
        <taxon>Pleosporineae</taxon>
        <taxon>Leptosphaeriaceae</taxon>
        <taxon>Plenodomus</taxon>
    </lineage>
</organism>
<name>A0A6A7B494_9PLEO</name>
<accession>A0A6A7B494</accession>
<dbReference type="OrthoDB" id="3894566at2759"/>
<gene>
    <name evidence="1" type="ORF">T440DRAFT_480317</name>
</gene>
<proteinExistence type="predicted"/>